<name>A0AAV7P946_PLEWA</name>
<evidence type="ECO:0000313" key="3">
    <source>
        <dbReference type="Proteomes" id="UP001066276"/>
    </source>
</evidence>
<sequence>MCPARFDKGAHNRKIKGNKKSPKRYNLAVTSNVHKRPIQTAEAWRADVRECQNPTMHPCMSNAMAYVTPSVSQGISLFGAAGVVAPVLRPFTEWNHGTGEPILSNYAISVQRVTVFRQIAL</sequence>
<evidence type="ECO:0000313" key="2">
    <source>
        <dbReference type="EMBL" id="KAJ1124001.1"/>
    </source>
</evidence>
<gene>
    <name evidence="2" type="ORF">NDU88_002465</name>
</gene>
<feature type="compositionally biased region" description="Basic residues" evidence="1">
    <location>
        <begin position="11"/>
        <end position="23"/>
    </location>
</feature>
<dbReference type="EMBL" id="JANPWB010000011">
    <property type="protein sequence ID" value="KAJ1124001.1"/>
    <property type="molecule type" value="Genomic_DNA"/>
</dbReference>
<comment type="caution">
    <text evidence="2">The sequence shown here is derived from an EMBL/GenBank/DDBJ whole genome shotgun (WGS) entry which is preliminary data.</text>
</comment>
<proteinExistence type="predicted"/>
<evidence type="ECO:0000256" key="1">
    <source>
        <dbReference type="SAM" id="MobiDB-lite"/>
    </source>
</evidence>
<feature type="compositionally biased region" description="Basic and acidic residues" evidence="1">
    <location>
        <begin position="1"/>
        <end position="10"/>
    </location>
</feature>
<protein>
    <submittedName>
        <fullName evidence="2">Uncharacterized protein</fullName>
    </submittedName>
</protein>
<keyword evidence="3" id="KW-1185">Reference proteome</keyword>
<organism evidence="2 3">
    <name type="scientific">Pleurodeles waltl</name>
    <name type="common">Iberian ribbed newt</name>
    <dbReference type="NCBI Taxonomy" id="8319"/>
    <lineage>
        <taxon>Eukaryota</taxon>
        <taxon>Metazoa</taxon>
        <taxon>Chordata</taxon>
        <taxon>Craniata</taxon>
        <taxon>Vertebrata</taxon>
        <taxon>Euteleostomi</taxon>
        <taxon>Amphibia</taxon>
        <taxon>Batrachia</taxon>
        <taxon>Caudata</taxon>
        <taxon>Salamandroidea</taxon>
        <taxon>Salamandridae</taxon>
        <taxon>Pleurodelinae</taxon>
        <taxon>Pleurodeles</taxon>
    </lineage>
</organism>
<accession>A0AAV7P946</accession>
<dbReference type="AlphaFoldDB" id="A0AAV7P946"/>
<feature type="region of interest" description="Disordered" evidence="1">
    <location>
        <begin position="1"/>
        <end position="24"/>
    </location>
</feature>
<dbReference type="Proteomes" id="UP001066276">
    <property type="component" value="Chromosome 7"/>
</dbReference>
<reference evidence="2" key="1">
    <citation type="journal article" date="2022" name="bioRxiv">
        <title>Sequencing and chromosome-scale assembly of the giantPleurodeles waltlgenome.</title>
        <authorList>
            <person name="Brown T."/>
            <person name="Elewa A."/>
            <person name="Iarovenko S."/>
            <person name="Subramanian E."/>
            <person name="Araus A.J."/>
            <person name="Petzold A."/>
            <person name="Susuki M."/>
            <person name="Suzuki K.-i.T."/>
            <person name="Hayashi T."/>
            <person name="Toyoda A."/>
            <person name="Oliveira C."/>
            <person name="Osipova E."/>
            <person name="Leigh N.D."/>
            <person name="Simon A."/>
            <person name="Yun M.H."/>
        </authorList>
    </citation>
    <scope>NUCLEOTIDE SEQUENCE</scope>
    <source>
        <strain evidence="2">20211129_DDA</strain>
        <tissue evidence="2">Liver</tissue>
    </source>
</reference>